<feature type="domain" description="Flavin reductase like" evidence="2">
    <location>
        <begin position="14"/>
        <end position="160"/>
    </location>
</feature>
<dbReference type="PANTHER" id="PTHR30466">
    <property type="entry name" value="FLAVIN REDUCTASE"/>
    <property type="match status" value="1"/>
</dbReference>
<protein>
    <submittedName>
        <fullName evidence="3">Styrene monooxygenase reductase component</fullName>
    </submittedName>
</protein>
<dbReference type="Proteomes" id="UP000295560">
    <property type="component" value="Unassembled WGS sequence"/>
</dbReference>
<keyword evidence="4" id="KW-1185">Reference proteome</keyword>
<evidence type="ECO:0000259" key="2">
    <source>
        <dbReference type="SMART" id="SM00903"/>
    </source>
</evidence>
<dbReference type="RefSeq" id="WP_132423236.1">
    <property type="nucleotide sequence ID" value="NZ_SMFZ01000001.1"/>
</dbReference>
<dbReference type="Gene3D" id="2.30.110.10">
    <property type="entry name" value="Electron Transport, Fmn-binding Protein, Chain A"/>
    <property type="match status" value="1"/>
</dbReference>
<dbReference type="SMART" id="SM00903">
    <property type="entry name" value="Flavin_Reduct"/>
    <property type="match status" value="1"/>
</dbReference>
<proteinExistence type="predicted"/>
<comment type="caution">
    <text evidence="3">The sequence shown here is derived from an EMBL/GenBank/DDBJ whole genome shotgun (WGS) entry which is preliminary data.</text>
</comment>
<keyword evidence="3" id="KW-0503">Monooxygenase</keyword>
<organism evidence="3 4">
    <name type="scientific">Pseudonocardia endophytica</name>
    <dbReference type="NCBI Taxonomy" id="401976"/>
    <lineage>
        <taxon>Bacteria</taxon>
        <taxon>Bacillati</taxon>
        <taxon>Actinomycetota</taxon>
        <taxon>Actinomycetes</taxon>
        <taxon>Pseudonocardiales</taxon>
        <taxon>Pseudonocardiaceae</taxon>
        <taxon>Pseudonocardia</taxon>
    </lineage>
</organism>
<dbReference type="SUPFAM" id="SSF50475">
    <property type="entry name" value="FMN-binding split barrel"/>
    <property type="match status" value="1"/>
</dbReference>
<dbReference type="EMBL" id="SMFZ01000001">
    <property type="protein sequence ID" value="TCK26258.1"/>
    <property type="molecule type" value="Genomic_DNA"/>
</dbReference>
<dbReference type="OrthoDB" id="9792858at2"/>
<name>A0A4R1HVG2_PSEEN</name>
<dbReference type="GO" id="GO:0004497">
    <property type="term" value="F:monooxygenase activity"/>
    <property type="evidence" value="ECO:0007669"/>
    <property type="project" value="UniProtKB-KW"/>
</dbReference>
<dbReference type="GO" id="GO:0010181">
    <property type="term" value="F:FMN binding"/>
    <property type="evidence" value="ECO:0007669"/>
    <property type="project" value="InterPro"/>
</dbReference>
<dbReference type="GO" id="GO:0042602">
    <property type="term" value="F:riboflavin reductase (NADPH) activity"/>
    <property type="evidence" value="ECO:0007669"/>
    <property type="project" value="TreeGrafter"/>
</dbReference>
<dbReference type="InterPro" id="IPR050268">
    <property type="entry name" value="NADH-dep_flavin_reductase"/>
</dbReference>
<dbReference type="InterPro" id="IPR002563">
    <property type="entry name" value="Flavin_Rdtase-like_dom"/>
</dbReference>
<reference evidence="3 4" key="1">
    <citation type="submission" date="2019-03" db="EMBL/GenBank/DDBJ databases">
        <title>Sequencing the genomes of 1000 actinobacteria strains.</title>
        <authorList>
            <person name="Klenk H.-P."/>
        </authorList>
    </citation>
    <scope>NUCLEOTIDE SEQUENCE [LARGE SCALE GENOMIC DNA]</scope>
    <source>
        <strain evidence="3 4">DSM 44969</strain>
    </source>
</reference>
<dbReference type="InterPro" id="IPR054802">
    <property type="entry name" value="StyMonoxStyB"/>
</dbReference>
<evidence type="ECO:0000313" key="4">
    <source>
        <dbReference type="Proteomes" id="UP000295560"/>
    </source>
</evidence>
<keyword evidence="1" id="KW-0560">Oxidoreductase</keyword>
<evidence type="ECO:0000313" key="3">
    <source>
        <dbReference type="EMBL" id="TCK26258.1"/>
    </source>
</evidence>
<accession>A0A4R1HVG2</accession>
<sequence length="167" mass="18360">MLTMDAQKQFRRNVGLFATGVAVISCVDPDVDCTDFGYTVHGATVNSFTSVSVKPPTVMVSLMAGRAHRFITGAGHFGASVLAHDQEHVSNNFAGKPADVPPRFTVRDRVPTLEHCLAWFECEVIQRFEVHDHTVFVARVLTCGSNDGSPLMFFGSRYHQPQIKHVG</sequence>
<dbReference type="NCBIfam" id="NF045733">
    <property type="entry name" value="StyMonoxStyB"/>
    <property type="match status" value="1"/>
</dbReference>
<dbReference type="InterPro" id="IPR012349">
    <property type="entry name" value="Split_barrel_FMN-bd"/>
</dbReference>
<dbReference type="AlphaFoldDB" id="A0A4R1HVG2"/>
<dbReference type="Pfam" id="PF01613">
    <property type="entry name" value="Flavin_Reduct"/>
    <property type="match status" value="1"/>
</dbReference>
<evidence type="ECO:0000256" key="1">
    <source>
        <dbReference type="ARBA" id="ARBA00023002"/>
    </source>
</evidence>
<gene>
    <name evidence="3" type="ORF">EV378_2087</name>
</gene>
<dbReference type="PANTHER" id="PTHR30466:SF1">
    <property type="entry name" value="FMN REDUCTASE (NADH) RUTF"/>
    <property type="match status" value="1"/>
</dbReference>